<dbReference type="WBParaSite" id="JU765_v2.g9894.t1">
    <property type="protein sequence ID" value="JU765_v2.g9894.t1"/>
    <property type="gene ID" value="JU765_v2.g9894"/>
</dbReference>
<dbReference type="Proteomes" id="UP000887576">
    <property type="component" value="Unplaced"/>
</dbReference>
<reference evidence="2" key="1">
    <citation type="submission" date="2022-11" db="UniProtKB">
        <authorList>
            <consortium name="WormBaseParasite"/>
        </authorList>
    </citation>
    <scope>IDENTIFICATION</scope>
</reference>
<evidence type="ECO:0000313" key="1">
    <source>
        <dbReference type="Proteomes" id="UP000887576"/>
    </source>
</evidence>
<name>A0AC34RTK0_9BILA</name>
<sequence>MTAKSAKPVKKKLGVSKKIVKKEPKEVEKKKVSFAQKLTTQKVIEEDVNVSHNFDITPSKGILKRTKRPASPAPKKPVVKAKLPKVVLAEKENDFPVPDFDEDTDNEEQKEAEVDASKLKKSKASGDVKKVKSVGKKKLVVKKSVKEMLLAMTRKERKAFLKELQAKKKPNFTLSQNCKLLWEKLRSKRTSNEVKEECINKLVDMVKGNAATLVFAHDTARVIQCLIALKRQNIRDMLFEELKSEIVPMCGSVYGRYFVLRMVKYGTPSQRDEIYKAMEGHYVKLFRSSVSAKVLETIFSDFLSAERRHGVLCEFYGTEYVMNMRSGGKAATIKDIQELPRPKRVVVAESLFETLQNIVVKDHIQYSLTHHLLLHFFLVCTKEQRTEMVDLLKEVVPQFCHTREGSRAALYCIWHGSAKERKVIIKSFRDLIVNSCKDEFAHRVLLAIFDSVDDTALVNKFITQDLGNYIGDIIYEKYGQWVLHYVVFPRDYRFFEKGIVEILKEGDGNEYTKKAAGDRYREIFDALKKPMLTYMAANMEELLTNKLTSVLVLNVLEPPVANEPFQRQIDDEDKIACFKAIAKVAEKEYIPYDLENEPHIIEAGCGRFVLTLLLRKDTQQGDVKLSDYMADLPQRQLASFTAINNGCFILHYMFNSGSEKAKAAVKNAVKIKDLKKANTKGAILLLGDLSK</sequence>
<organism evidence="1 2">
    <name type="scientific">Panagrolaimus sp. JU765</name>
    <dbReference type="NCBI Taxonomy" id="591449"/>
    <lineage>
        <taxon>Eukaryota</taxon>
        <taxon>Metazoa</taxon>
        <taxon>Ecdysozoa</taxon>
        <taxon>Nematoda</taxon>
        <taxon>Chromadorea</taxon>
        <taxon>Rhabditida</taxon>
        <taxon>Tylenchina</taxon>
        <taxon>Panagrolaimomorpha</taxon>
        <taxon>Panagrolaimoidea</taxon>
        <taxon>Panagrolaimidae</taxon>
        <taxon>Panagrolaimus</taxon>
    </lineage>
</organism>
<evidence type="ECO:0000313" key="2">
    <source>
        <dbReference type="WBParaSite" id="JU765_v2.g9894.t1"/>
    </source>
</evidence>
<proteinExistence type="predicted"/>
<accession>A0AC34RTK0</accession>
<protein>
    <submittedName>
        <fullName evidence="2">PUM-HD domain-containing protein</fullName>
    </submittedName>
</protein>